<proteinExistence type="inferred from homology"/>
<dbReference type="InterPro" id="IPR013766">
    <property type="entry name" value="Thioredoxin_domain"/>
</dbReference>
<keyword evidence="5" id="KW-1185">Reference proteome</keyword>
<protein>
    <submittedName>
        <fullName evidence="4">SCO family protein</fullName>
    </submittedName>
</protein>
<dbReference type="InterPro" id="IPR036249">
    <property type="entry name" value="Thioredoxin-like_sf"/>
</dbReference>
<dbReference type="Gene3D" id="3.40.30.10">
    <property type="entry name" value="Glutaredoxin"/>
    <property type="match status" value="1"/>
</dbReference>
<name>A0ABT4YVT6_9VIBR</name>
<evidence type="ECO:0000256" key="2">
    <source>
        <dbReference type="ARBA" id="ARBA00023008"/>
    </source>
</evidence>
<evidence type="ECO:0000256" key="1">
    <source>
        <dbReference type="ARBA" id="ARBA00010996"/>
    </source>
</evidence>
<dbReference type="CDD" id="cd02968">
    <property type="entry name" value="SCO"/>
    <property type="match status" value="1"/>
</dbReference>
<dbReference type="SUPFAM" id="SSF52833">
    <property type="entry name" value="Thioredoxin-like"/>
    <property type="match status" value="1"/>
</dbReference>
<feature type="domain" description="Thioredoxin" evidence="3">
    <location>
        <begin position="31"/>
        <end position="203"/>
    </location>
</feature>
<sequence length="203" mass="23091">MSRNWSLVIVIAFVLGYSLKVYMEMQDEVALEQQQKATQQIIKDPVFNGKDDRETHIFDVSDDRIRVVYFGYTRCPDVCPTSLAMLSGALSTISEEQLIKLRPMFISIDPERDEANAAHQYAQYFHKTIEGFSAPMEITKPIADHYGVIFRKTELEDSAIGYVVDHSSYFYFLKPDGTLITQVAHTMNPSPIVAAIEDVLKEN</sequence>
<organism evidence="4 5">
    <name type="scientific">Vibrio algarum</name>
    <dbReference type="NCBI Taxonomy" id="3020714"/>
    <lineage>
        <taxon>Bacteria</taxon>
        <taxon>Pseudomonadati</taxon>
        <taxon>Pseudomonadota</taxon>
        <taxon>Gammaproteobacteria</taxon>
        <taxon>Vibrionales</taxon>
        <taxon>Vibrionaceae</taxon>
        <taxon>Vibrio</taxon>
    </lineage>
</organism>
<dbReference type="Proteomes" id="UP001210678">
    <property type="component" value="Unassembled WGS sequence"/>
</dbReference>
<dbReference type="PROSITE" id="PS51352">
    <property type="entry name" value="THIOREDOXIN_2"/>
    <property type="match status" value="1"/>
</dbReference>
<reference evidence="4 5" key="1">
    <citation type="submission" date="2023-01" db="EMBL/GenBank/DDBJ databases">
        <title>Vibrio sp. KJ40-1 sp.nov, isolated from marine algae.</title>
        <authorList>
            <person name="Butt M."/>
            <person name="Kim J.M.J."/>
            <person name="Jeon C.O.C."/>
        </authorList>
    </citation>
    <scope>NUCLEOTIDE SEQUENCE [LARGE SCALE GENOMIC DNA]</scope>
    <source>
        <strain evidence="4 5">KJ40-1</strain>
    </source>
</reference>
<dbReference type="Pfam" id="PF02630">
    <property type="entry name" value="SCO1-SenC"/>
    <property type="match status" value="1"/>
</dbReference>
<evidence type="ECO:0000313" key="4">
    <source>
        <dbReference type="EMBL" id="MDB1125690.1"/>
    </source>
</evidence>
<comment type="similarity">
    <text evidence="1">Belongs to the SCO1/2 family.</text>
</comment>
<evidence type="ECO:0000313" key="5">
    <source>
        <dbReference type="Proteomes" id="UP001210678"/>
    </source>
</evidence>
<accession>A0ABT4YVT6</accession>
<gene>
    <name evidence="4" type="ORF">PGX00_19315</name>
</gene>
<dbReference type="InterPro" id="IPR003782">
    <property type="entry name" value="SCO1/SenC"/>
</dbReference>
<dbReference type="PANTHER" id="PTHR12151">
    <property type="entry name" value="ELECTRON TRANSPORT PROTIN SCO1/SENC FAMILY MEMBER"/>
    <property type="match status" value="1"/>
</dbReference>
<comment type="caution">
    <text evidence="4">The sequence shown here is derived from an EMBL/GenBank/DDBJ whole genome shotgun (WGS) entry which is preliminary data.</text>
</comment>
<evidence type="ECO:0000259" key="3">
    <source>
        <dbReference type="PROSITE" id="PS51352"/>
    </source>
</evidence>
<dbReference type="PANTHER" id="PTHR12151:SF25">
    <property type="entry name" value="LINALOOL DEHYDRATASE_ISOMERASE DOMAIN-CONTAINING PROTEIN"/>
    <property type="match status" value="1"/>
</dbReference>
<dbReference type="RefSeq" id="WP_272139620.1">
    <property type="nucleotide sequence ID" value="NZ_JAQLOI010000003.1"/>
</dbReference>
<dbReference type="EMBL" id="JAQLOI010000003">
    <property type="protein sequence ID" value="MDB1125690.1"/>
    <property type="molecule type" value="Genomic_DNA"/>
</dbReference>
<keyword evidence="2" id="KW-0186">Copper</keyword>